<dbReference type="OrthoDB" id="6103450at2"/>
<dbReference type="InterPro" id="IPR006949">
    <property type="entry name" value="Barrel_Baseplate_J-like"/>
</dbReference>
<dbReference type="EMBL" id="CP011025">
    <property type="protein sequence ID" value="ATC86168.1"/>
    <property type="molecule type" value="Genomic_DNA"/>
</dbReference>
<dbReference type="Pfam" id="PF04865">
    <property type="entry name" value="Baseplate_J"/>
    <property type="match status" value="1"/>
</dbReference>
<dbReference type="RefSeq" id="WP_010553477.1">
    <property type="nucleotide sequence ID" value="NZ_CP011025.1"/>
</dbReference>
<evidence type="ECO:0000259" key="1">
    <source>
        <dbReference type="Pfam" id="PF04865"/>
    </source>
</evidence>
<proteinExistence type="predicted"/>
<organism evidence="2 3">
    <name type="scientific">Pseudoalteromonas arctica A 37-1-2</name>
    <dbReference type="NCBI Taxonomy" id="1117313"/>
    <lineage>
        <taxon>Bacteria</taxon>
        <taxon>Pseudomonadati</taxon>
        <taxon>Pseudomonadota</taxon>
        <taxon>Gammaproteobacteria</taxon>
        <taxon>Alteromonadales</taxon>
        <taxon>Pseudoalteromonadaceae</taxon>
        <taxon>Pseudoalteromonas</taxon>
    </lineage>
</organism>
<accession>A0A290S214</accession>
<protein>
    <recommendedName>
        <fullName evidence="1">Baseplate protein J-like barrel domain-containing protein</fullName>
    </recommendedName>
</protein>
<evidence type="ECO:0000313" key="2">
    <source>
        <dbReference type="EMBL" id="ATC86168.1"/>
    </source>
</evidence>
<gene>
    <name evidence="2" type="ORF">PARC_a1563</name>
</gene>
<name>A0A290S214_9GAMM</name>
<feature type="domain" description="Baseplate protein J-like barrel" evidence="1">
    <location>
        <begin position="102"/>
        <end position="186"/>
    </location>
</feature>
<evidence type="ECO:0000313" key="3">
    <source>
        <dbReference type="Proteomes" id="UP000016505"/>
    </source>
</evidence>
<sequence length="382" mass="42050">MNFKTMMQNAGLPMDEQSAAEQWQAQLKEQNIQVVNNSPFSPFWRTVEALITKPLVQLLNWVAQQLMPNLFIMTANRESLIEKHGPARNVFIQAGVAAQGILTFTRQNTTGESSITAGAQIATDVLGEQVYKLTLMQDVNFAAGQSTAYALAQAQEEGAAYNLPANAYRYFAEQQDDITVTNNQNWLIKPGADTESTEHYRLRIRNVFGTAARWHINAVYKQIIASFGVPIDNIYIQTGAPRGPGTANAYIYLDIGAVPTALLGAINQHIRTAGHHGLGDDFIVYAMATTGFNVTATYKLHSQSEDIQSELTTFIQAAFRQNAAYAPTRVAHQCVFSVSQLVAECHAQFSELQSIKFDIDDITAANWLPVLSSLTVTKVENG</sequence>
<dbReference type="AlphaFoldDB" id="A0A290S214"/>
<dbReference type="Proteomes" id="UP000016505">
    <property type="component" value="Chromosome I"/>
</dbReference>
<reference evidence="2 3" key="1">
    <citation type="journal article" date="2012" name="J. Bacteriol.">
        <title>Genome sequences of type strains of seven species of the marine bacterium Pseudoalteromonas.</title>
        <authorList>
            <person name="Xie B.B."/>
            <person name="Shu Y.L."/>
            <person name="Qin Q.L."/>
            <person name="Rong J.C."/>
            <person name="Zhang X.Y."/>
            <person name="Chen X.L."/>
            <person name="Shi M."/>
            <person name="He H.L."/>
            <person name="Zhou B.C."/>
            <person name="Zhang Y.Z."/>
        </authorList>
    </citation>
    <scope>NUCLEOTIDE SEQUENCE [LARGE SCALE GENOMIC DNA]</scope>
    <source>
        <strain evidence="2 3">A 37-1-2</strain>
    </source>
</reference>
<dbReference type="KEGG" id="part:PARC_a1563"/>